<dbReference type="EMBL" id="JARK01001363">
    <property type="protein sequence ID" value="EYC18513.1"/>
    <property type="molecule type" value="Genomic_DNA"/>
</dbReference>
<name>A0A016UVN2_9BILA</name>
<evidence type="ECO:0000313" key="1">
    <source>
        <dbReference type="EMBL" id="EYC18513.1"/>
    </source>
</evidence>
<evidence type="ECO:0000313" key="2">
    <source>
        <dbReference type="Proteomes" id="UP000024635"/>
    </source>
</evidence>
<reference evidence="2" key="1">
    <citation type="journal article" date="2015" name="Nat. Genet.">
        <title>The genome and transcriptome of the zoonotic hookworm Ancylostoma ceylanicum identify infection-specific gene families.</title>
        <authorList>
            <person name="Schwarz E.M."/>
            <person name="Hu Y."/>
            <person name="Antoshechkin I."/>
            <person name="Miller M.M."/>
            <person name="Sternberg P.W."/>
            <person name="Aroian R.V."/>
        </authorList>
    </citation>
    <scope>NUCLEOTIDE SEQUENCE</scope>
    <source>
        <strain evidence="2">HY135</strain>
    </source>
</reference>
<proteinExistence type="predicted"/>
<dbReference type="AlphaFoldDB" id="A0A016UVN2"/>
<dbReference type="Proteomes" id="UP000024635">
    <property type="component" value="Unassembled WGS sequence"/>
</dbReference>
<protein>
    <submittedName>
        <fullName evidence="1">Uncharacterized protein</fullName>
    </submittedName>
</protein>
<keyword evidence="2" id="KW-1185">Reference proteome</keyword>
<comment type="caution">
    <text evidence="1">The sequence shown here is derived from an EMBL/GenBank/DDBJ whole genome shotgun (WGS) entry which is preliminary data.</text>
</comment>
<organism evidence="1 2">
    <name type="scientific">Ancylostoma ceylanicum</name>
    <dbReference type="NCBI Taxonomy" id="53326"/>
    <lineage>
        <taxon>Eukaryota</taxon>
        <taxon>Metazoa</taxon>
        <taxon>Ecdysozoa</taxon>
        <taxon>Nematoda</taxon>
        <taxon>Chromadorea</taxon>
        <taxon>Rhabditida</taxon>
        <taxon>Rhabditina</taxon>
        <taxon>Rhabditomorpha</taxon>
        <taxon>Strongyloidea</taxon>
        <taxon>Ancylostomatidae</taxon>
        <taxon>Ancylostomatinae</taxon>
        <taxon>Ancylostoma</taxon>
    </lineage>
</organism>
<gene>
    <name evidence="1" type="primary">Acey_s0027.g1560</name>
    <name evidence="1" type="ORF">Y032_0027g1560</name>
</gene>
<accession>A0A016UVN2</accession>
<sequence>MTVEQPCQYVDDCGGIVKCWINASTAILSRKKRHTSYVQVLQLEKLSQCFVFERAALEHVGERDART</sequence>